<keyword evidence="3" id="KW-1185">Reference proteome</keyword>
<reference evidence="2 3" key="1">
    <citation type="journal article" date="2014" name="Genome Biol. Evol.">
        <title>The genome of the myxosporean Thelohanellus kitauei shows adaptations to nutrient acquisition within its fish host.</title>
        <authorList>
            <person name="Yang Y."/>
            <person name="Xiong J."/>
            <person name="Zhou Z."/>
            <person name="Huo F."/>
            <person name="Miao W."/>
            <person name="Ran C."/>
            <person name="Liu Y."/>
            <person name="Zhang J."/>
            <person name="Feng J."/>
            <person name="Wang M."/>
            <person name="Wang M."/>
            <person name="Wang L."/>
            <person name="Yao B."/>
        </authorList>
    </citation>
    <scope>NUCLEOTIDE SEQUENCE [LARGE SCALE GENOMIC DNA]</scope>
    <source>
        <strain evidence="2">Wuqing</strain>
    </source>
</reference>
<accession>A0A0C2MMI3</accession>
<protein>
    <submittedName>
        <fullName evidence="2">Uncharacterized protein</fullName>
    </submittedName>
</protein>
<dbReference type="EMBL" id="JWZT01004864">
    <property type="protein sequence ID" value="KII62851.1"/>
    <property type="molecule type" value="Genomic_DNA"/>
</dbReference>
<proteinExistence type="predicted"/>
<evidence type="ECO:0000313" key="3">
    <source>
        <dbReference type="Proteomes" id="UP000031668"/>
    </source>
</evidence>
<gene>
    <name evidence="2" type="ORF">RF11_09400</name>
</gene>
<feature type="compositionally biased region" description="Polar residues" evidence="1">
    <location>
        <begin position="21"/>
        <end position="41"/>
    </location>
</feature>
<sequence>MIFITVIKDIKECHSGVSPELSRNNETSNRTSRDITSASDESNSDEVPKMFKNPVLENNETNSESSVDEDSVKLGNILERYKNAYRLNPTGDIDSDLELDIVKNFDPIYEYLNEELSFLEVVLKKVQNYK</sequence>
<dbReference type="AlphaFoldDB" id="A0A0C2MMI3"/>
<comment type="caution">
    <text evidence="2">The sequence shown here is derived from an EMBL/GenBank/DDBJ whole genome shotgun (WGS) entry which is preliminary data.</text>
</comment>
<evidence type="ECO:0000256" key="1">
    <source>
        <dbReference type="SAM" id="MobiDB-lite"/>
    </source>
</evidence>
<dbReference type="Proteomes" id="UP000031668">
    <property type="component" value="Unassembled WGS sequence"/>
</dbReference>
<name>A0A0C2MMI3_THEKT</name>
<evidence type="ECO:0000313" key="2">
    <source>
        <dbReference type="EMBL" id="KII62851.1"/>
    </source>
</evidence>
<feature type="region of interest" description="Disordered" evidence="1">
    <location>
        <begin position="15"/>
        <end position="69"/>
    </location>
</feature>
<organism evidence="2 3">
    <name type="scientific">Thelohanellus kitauei</name>
    <name type="common">Myxosporean</name>
    <dbReference type="NCBI Taxonomy" id="669202"/>
    <lineage>
        <taxon>Eukaryota</taxon>
        <taxon>Metazoa</taxon>
        <taxon>Cnidaria</taxon>
        <taxon>Myxozoa</taxon>
        <taxon>Myxosporea</taxon>
        <taxon>Bivalvulida</taxon>
        <taxon>Platysporina</taxon>
        <taxon>Myxobolidae</taxon>
        <taxon>Thelohanellus</taxon>
    </lineage>
</organism>
<feature type="compositionally biased region" description="Polar residues" evidence="1">
    <location>
        <begin position="56"/>
        <end position="65"/>
    </location>
</feature>